<proteinExistence type="predicted"/>
<dbReference type="PANTHER" id="PTHR46984:SF1">
    <property type="entry name" value="LEUCINE-RICH REPEAT-CONTAINING PROTEIN 71"/>
    <property type="match status" value="1"/>
</dbReference>
<feature type="compositionally biased region" description="Basic residues" evidence="1">
    <location>
        <begin position="12"/>
        <end position="24"/>
    </location>
</feature>
<feature type="region of interest" description="Disordered" evidence="1">
    <location>
        <begin position="81"/>
        <end position="122"/>
    </location>
</feature>
<feature type="compositionally biased region" description="Basic and acidic residues" evidence="1">
    <location>
        <begin position="324"/>
        <end position="336"/>
    </location>
</feature>
<dbReference type="PANTHER" id="PTHR46984">
    <property type="entry name" value="LEUCINE-RICH REPEAT-CONTAINING PROTEIN 71"/>
    <property type="match status" value="1"/>
</dbReference>
<feature type="region of interest" description="Disordered" evidence="1">
    <location>
        <begin position="538"/>
        <end position="557"/>
    </location>
</feature>
<name>A0ABM0MWW7_SACKO</name>
<dbReference type="RefSeq" id="XP_006824508.1">
    <property type="nucleotide sequence ID" value="XM_006824445.1"/>
</dbReference>
<accession>A0ABM0MWW7</accession>
<keyword evidence="2" id="KW-1185">Reference proteome</keyword>
<dbReference type="InterPro" id="IPR001611">
    <property type="entry name" value="Leu-rich_rpt"/>
</dbReference>
<dbReference type="InterPro" id="IPR053040">
    <property type="entry name" value="LRR-containing_protein_71"/>
</dbReference>
<evidence type="ECO:0000313" key="3">
    <source>
        <dbReference type="RefSeq" id="XP_006824508.1"/>
    </source>
</evidence>
<feature type="compositionally biased region" description="Polar residues" evidence="1">
    <location>
        <begin position="546"/>
        <end position="557"/>
    </location>
</feature>
<dbReference type="SMART" id="SM00368">
    <property type="entry name" value="LRR_RI"/>
    <property type="match status" value="5"/>
</dbReference>
<dbReference type="GeneID" id="100367394"/>
<dbReference type="Gene3D" id="3.80.10.10">
    <property type="entry name" value="Ribonuclease Inhibitor"/>
    <property type="match status" value="1"/>
</dbReference>
<dbReference type="Pfam" id="PF13516">
    <property type="entry name" value="LRR_6"/>
    <property type="match status" value="2"/>
</dbReference>
<organism evidence="2 3">
    <name type="scientific">Saccoglossus kowalevskii</name>
    <name type="common">Acorn worm</name>
    <dbReference type="NCBI Taxonomy" id="10224"/>
    <lineage>
        <taxon>Eukaryota</taxon>
        <taxon>Metazoa</taxon>
        <taxon>Hemichordata</taxon>
        <taxon>Enteropneusta</taxon>
        <taxon>Harrimaniidae</taxon>
        <taxon>Saccoglossus</taxon>
    </lineage>
</organism>
<gene>
    <name evidence="3" type="primary">LOC100367394</name>
</gene>
<evidence type="ECO:0000256" key="1">
    <source>
        <dbReference type="SAM" id="MobiDB-lite"/>
    </source>
</evidence>
<protein>
    <submittedName>
        <fullName evidence="3">Leucine-rich repeat-containing protein 71-like</fullName>
    </submittedName>
</protein>
<feature type="region of interest" description="Disordered" evidence="1">
    <location>
        <begin position="1"/>
        <end position="56"/>
    </location>
</feature>
<evidence type="ECO:0000313" key="2">
    <source>
        <dbReference type="Proteomes" id="UP000694865"/>
    </source>
</evidence>
<feature type="region of interest" description="Disordered" evidence="1">
    <location>
        <begin position="324"/>
        <end position="410"/>
    </location>
</feature>
<sequence>MSNPARAPAAKQRFRSFVKKVKMGKRMERALKEKAASSTSQENADDESKTPEPYSCTGVFEQDFTELCRRAGLILGEIPPVVIRPKRPPTPPPADPKAQTVTEDGEEEQKEPEEPPPTTYTIKPKFEYFKPTVQVEMEHEDKPATVTEIFIRGWKVDEIMMSVLKQCLPKIEKLQSLYLWNTSLTGKTLADLASVLRECSNLKNLTIDGNPVEEENFALLIADDSPVANICLRNNKITDKGAELIGKALSTPRTCNKNLVSLNLSYNKITDVGAVAIANGLRMNRVLLSLSLASNLIGDVGAKTLSETLSRFALSHEEVVERRKLIRDKGSPDRISGKSPPPSRRADNKDRPGSKGSGTLLDKSDKKRDKSSKKKDATKGKEEDKTIKGGTKKEDKWKKETQRHGSKASVVAEVQGGKTAKGKKTVGGKDKKALLPEAETPDVVEAINPLMEQVENMDGKSWIPGNRALININLSRNKITEDGFESLLLAIQYQTTLAMMDPKPALKGLMRVSLNKNAVKPTNETAIKLQEIMVTKDPFYKPPSQSPDTDAQSHVGQ</sequence>
<dbReference type="PROSITE" id="PS51450">
    <property type="entry name" value="LRR"/>
    <property type="match status" value="1"/>
</dbReference>
<dbReference type="InterPro" id="IPR032675">
    <property type="entry name" value="LRR_dom_sf"/>
</dbReference>
<feature type="compositionally biased region" description="Basic and acidic residues" evidence="1">
    <location>
        <begin position="362"/>
        <end position="403"/>
    </location>
</feature>
<feature type="compositionally biased region" description="Basic and acidic residues" evidence="1">
    <location>
        <begin position="25"/>
        <end position="35"/>
    </location>
</feature>
<feature type="compositionally biased region" description="Basic and acidic residues" evidence="1">
    <location>
        <begin position="344"/>
        <end position="353"/>
    </location>
</feature>
<reference evidence="3" key="1">
    <citation type="submission" date="2025-08" db="UniProtKB">
        <authorList>
            <consortium name="RefSeq"/>
        </authorList>
    </citation>
    <scope>IDENTIFICATION</scope>
    <source>
        <tissue evidence="3">Testes</tissue>
    </source>
</reference>
<dbReference type="Proteomes" id="UP000694865">
    <property type="component" value="Unplaced"/>
</dbReference>
<dbReference type="SUPFAM" id="SSF52047">
    <property type="entry name" value="RNI-like"/>
    <property type="match status" value="1"/>
</dbReference>